<evidence type="ECO:0000313" key="10">
    <source>
        <dbReference type="Proteomes" id="UP000318538"/>
    </source>
</evidence>
<evidence type="ECO:0000256" key="1">
    <source>
        <dbReference type="ARBA" id="ARBA00004162"/>
    </source>
</evidence>
<evidence type="ECO:0000256" key="3">
    <source>
        <dbReference type="ARBA" id="ARBA00022475"/>
    </source>
</evidence>
<keyword evidence="7" id="KW-0813">Transport</keyword>
<sequence length="154" mass="17225">MRKNEYGSVPARKHLSEEQVDMTPMVDVTFLLLIFFMVTAAFSMQKSIEMPHQRTEVPSRSQVDPPPDQPRAVEVQIDKSGGFLVMAHEWQRETMGKQSLVAALKDSIATESSDDRLLVKVHELARLHALVDALDAGTIAGYTTLEITQIAEFN</sequence>
<dbReference type="GO" id="GO:0005886">
    <property type="term" value="C:plasma membrane"/>
    <property type="evidence" value="ECO:0007669"/>
    <property type="project" value="UniProtKB-SubCell"/>
</dbReference>
<comment type="subcellular location">
    <subcellularLocation>
        <location evidence="1">Cell membrane</location>
        <topology evidence="1">Single-pass membrane protein</topology>
    </subcellularLocation>
    <subcellularLocation>
        <location evidence="7">Cell membrane</location>
        <topology evidence="7">Single-pass type II membrane protein</topology>
    </subcellularLocation>
</comment>
<evidence type="ECO:0000256" key="8">
    <source>
        <dbReference type="SAM" id="Phobius"/>
    </source>
</evidence>
<dbReference type="GO" id="GO:0022857">
    <property type="term" value="F:transmembrane transporter activity"/>
    <property type="evidence" value="ECO:0007669"/>
    <property type="project" value="InterPro"/>
</dbReference>
<dbReference type="EMBL" id="CP036525">
    <property type="protein sequence ID" value="QDT01934.1"/>
    <property type="molecule type" value="Genomic_DNA"/>
</dbReference>
<protein>
    <submittedName>
        <fullName evidence="9">Biopolymer transport protein ExbD</fullName>
    </submittedName>
</protein>
<dbReference type="AlphaFoldDB" id="A0A517N473"/>
<evidence type="ECO:0000313" key="9">
    <source>
        <dbReference type="EMBL" id="QDT01934.1"/>
    </source>
</evidence>
<evidence type="ECO:0000256" key="7">
    <source>
        <dbReference type="RuleBase" id="RU003879"/>
    </source>
</evidence>
<accession>A0A517N473</accession>
<evidence type="ECO:0000256" key="6">
    <source>
        <dbReference type="ARBA" id="ARBA00023136"/>
    </source>
</evidence>
<dbReference type="KEGG" id="rlc:K227x_03040"/>
<keyword evidence="5 8" id="KW-1133">Transmembrane helix</keyword>
<gene>
    <name evidence="9" type="ORF">K227x_03040</name>
</gene>
<evidence type="ECO:0000256" key="4">
    <source>
        <dbReference type="ARBA" id="ARBA00022692"/>
    </source>
</evidence>
<dbReference type="Proteomes" id="UP000318538">
    <property type="component" value="Chromosome"/>
</dbReference>
<reference evidence="9 10" key="1">
    <citation type="submission" date="2019-02" db="EMBL/GenBank/DDBJ databases">
        <title>Deep-cultivation of Planctomycetes and their phenomic and genomic characterization uncovers novel biology.</title>
        <authorList>
            <person name="Wiegand S."/>
            <person name="Jogler M."/>
            <person name="Boedeker C."/>
            <person name="Pinto D."/>
            <person name="Vollmers J."/>
            <person name="Rivas-Marin E."/>
            <person name="Kohn T."/>
            <person name="Peeters S.H."/>
            <person name="Heuer A."/>
            <person name="Rast P."/>
            <person name="Oberbeckmann S."/>
            <person name="Bunk B."/>
            <person name="Jeske O."/>
            <person name="Meyerdierks A."/>
            <person name="Storesund J.E."/>
            <person name="Kallscheuer N."/>
            <person name="Luecker S."/>
            <person name="Lage O.M."/>
            <person name="Pohl T."/>
            <person name="Merkel B.J."/>
            <person name="Hornburger P."/>
            <person name="Mueller R.-W."/>
            <person name="Bruemmer F."/>
            <person name="Labrenz M."/>
            <person name="Spormann A.M."/>
            <person name="Op den Camp H."/>
            <person name="Overmann J."/>
            <person name="Amann R."/>
            <person name="Jetten M.S.M."/>
            <person name="Mascher T."/>
            <person name="Medema M.H."/>
            <person name="Devos D.P."/>
            <person name="Kaster A.-K."/>
            <person name="Ovreas L."/>
            <person name="Rohde M."/>
            <person name="Galperin M.Y."/>
            <person name="Jogler C."/>
        </authorList>
    </citation>
    <scope>NUCLEOTIDE SEQUENCE [LARGE SCALE GENOMIC DNA]</scope>
    <source>
        <strain evidence="9 10">K22_7</strain>
    </source>
</reference>
<evidence type="ECO:0000256" key="2">
    <source>
        <dbReference type="ARBA" id="ARBA00005811"/>
    </source>
</evidence>
<proteinExistence type="inferred from homology"/>
<keyword evidence="10" id="KW-1185">Reference proteome</keyword>
<dbReference type="PANTHER" id="PTHR30558:SF3">
    <property type="entry name" value="BIOPOLYMER TRANSPORT PROTEIN EXBD-RELATED"/>
    <property type="match status" value="1"/>
</dbReference>
<keyword evidence="7" id="KW-0653">Protein transport</keyword>
<organism evidence="9 10">
    <name type="scientific">Rubripirellula lacrimiformis</name>
    <dbReference type="NCBI Taxonomy" id="1930273"/>
    <lineage>
        <taxon>Bacteria</taxon>
        <taxon>Pseudomonadati</taxon>
        <taxon>Planctomycetota</taxon>
        <taxon>Planctomycetia</taxon>
        <taxon>Pirellulales</taxon>
        <taxon>Pirellulaceae</taxon>
        <taxon>Rubripirellula</taxon>
    </lineage>
</organism>
<evidence type="ECO:0000256" key="5">
    <source>
        <dbReference type="ARBA" id="ARBA00022989"/>
    </source>
</evidence>
<keyword evidence="3" id="KW-1003">Cell membrane</keyword>
<comment type="similarity">
    <text evidence="2 7">Belongs to the ExbD/TolR family.</text>
</comment>
<dbReference type="PANTHER" id="PTHR30558">
    <property type="entry name" value="EXBD MEMBRANE COMPONENT OF PMF-DRIVEN MACROMOLECULE IMPORT SYSTEM"/>
    <property type="match status" value="1"/>
</dbReference>
<dbReference type="Pfam" id="PF02472">
    <property type="entry name" value="ExbD"/>
    <property type="match status" value="1"/>
</dbReference>
<name>A0A517N473_9BACT</name>
<keyword evidence="6 8" id="KW-0472">Membrane</keyword>
<dbReference type="RefSeq" id="WP_218933680.1">
    <property type="nucleotide sequence ID" value="NZ_CP036525.1"/>
</dbReference>
<feature type="transmembrane region" description="Helical" evidence="8">
    <location>
        <begin position="25"/>
        <end position="44"/>
    </location>
</feature>
<dbReference type="GO" id="GO:0015031">
    <property type="term" value="P:protein transport"/>
    <property type="evidence" value="ECO:0007669"/>
    <property type="project" value="UniProtKB-KW"/>
</dbReference>
<keyword evidence="4 7" id="KW-0812">Transmembrane</keyword>
<dbReference type="InterPro" id="IPR003400">
    <property type="entry name" value="ExbD"/>
</dbReference>